<dbReference type="PANTHER" id="PTHR45640:SF29">
    <property type="entry name" value="SHSP DOMAIN-CONTAINING PROTEIN"/>
    <property type="match status" value="1"/>
</dbReference>
<dbReference type="PANTHER" id="PTHR45640">
    <property type="entry name" value="HEAT SHOCK PROTEIN HSP-12.2-RELATED"/>
    <property type="match status" value="1"/>
</dbReference>
<dbReference type="GO" id="GO:0036498">
    <property type="term" value="P:IRE1-mediated unfolded protein response"/>
    <property type="evidence" value="ECO:0007669"/>
    <property type="project" value="TreeGrafter"/>
</dbReference>
<dbReference type="InterPro" id="IPR001436">
    <property type="entry name" value="Alpha-crystallin/sHSP_animal"/>
</dbReference>
<proteinExistence type="inferred from homology"/>
<accession>A0A0N4ZYU4</accession>
<dbReference type="PROSITE" id="PS01031">
    <property type="entry name" value="SHSP"/>
    <property type="match status" value="1"/>
</dbReference>
<sequence>MAYRRSIVPFTIHPLSVWNNSIFRPLDDLNNAIFRSLEKDILSEISSAKNCSKIIKDESVVINDEGVSLKMDVSQFKPDELSVNVEDNSLVIEGKHEEKEDDYGVVKRHFVRKFLLPDNMKAEDLKSELSKEGILSIEGKCAAIEDQKKTTIPIQIN</sequence>
<dbReference type="GO" id="GO:0042026">
    <property type="term" value="P:protein refolding"/>
    <property type="evidence" value="ECO:0007669"/>
    <property type="project" value="TreeGrafter"/>
</dbReference>
<evidence type="ECO:0000256" key="1">
    <source>
        <dbReference type="PROSITE-ProRule" id="PRU00285"/>
    </source>
</evidence>
<protein>
    <submittedName>
        <fullName evidence="5">SHSP domain-containing protein</fullName>
    </submittedName>
</protein>
<organism evidence="4 5">
    <name type="scientific">Parastrongyloides trichosuri</name>
    <name type="common">Possum-specific nematode worm</name>
    <dbReference type="NCBI Taxonomy" id="131310"/>
    <lineage>
        <taxon>Eukaryota</taxon>
        <taxon>Metazoa</taxon>
        <taxon>Ecdysozoa</taxon>
        <taxon>Nematoda</taxon>
        <taxon>Chromadorea</taxon>
        <taxon>Rhabditida</taxon>
        <taxon>Tylenchina</taxon>
        <taxon>Panagrolaimomorpha</taxon>
        <taxon>Strongyloidoidea</taxon>
        <taxon>Strongyloididae</taxon>
        <taxon>Parastrongyloides</taxon>
    </lineage>
</organism>
<evidence type="ECO:0000313" key="4">
    <source>
        <dbReference type="Proteomes" id="UP000038045"/>
    </source>
</evidence>
<dbReference type="SUPFAM" id="SSF49764">
    <property type="entry name" value="HSP20-like chaperones"/>
    <property type="match status" value="1"/>
</dbReference>
<dbReference type="InterPro" id="IPR008978">
    <property type="entry name" value="HSP20-like_chaperone"/>
</dbReference>
<dbReference type="GO" id="GO:0051082">
    <property type="term" value="F:unfolded protein binding"/>
    <property type="evidence" value="ECO:0007669"/>
    <property type="project" value="TreeGrafter"/>
</dbReference>
<name>A0A0N4ZYU4_PARTI</name>
<reference evidence="5" key="1">
    <citation type="submission" date="2017-02" db="UniProtKB">
        <authorList>
            <consortium name="WormBaseParasite"/>
        </authorList>
    </citation>
    <scope>IDENTIFICATION</scope>
</reference>
<dbReference type="AlphaFoldDB" id="A0A0N4ZYU4"/>
<dbReference type="Pfam" id="PF00011">
    <property type="entry name" value="HSP20"/>
    <property type="match status" value="1"/>
</dbReference>
<keyword evidence="4" id="KW-1185">Reference proteome</keyword>
<evidence type="ECO:0000313" key="5">
    <source>
        <dbReference type="WBParaSite" id="PTRK_0001396000.1"/>
    </source>
</evidence>
<feature type="domain" description="SHSP" evidence="3">
    <location>
        <begin position="45"/>
        <end position="157"/>
    </location>
</feature>
<dbReference type="STRING" id="131310.A0A0N4ZYU4"/>
<dbReference type="GO" id="GO:0009408">
    <property type="term" value="P:response to heat"/>
    <property type="evidence" value="ECO:0007669"/>
    <property type="project" value="TreeGrafter"/>
</dbReference>
<comment type="similarity">
    <text evidence="1 2">Belongs to the small heat shock protein (HSP20) family.</text>
</comment>
<evidence type="ECO:0000256" key="2">
    <source>
        <dbReference type="RuleBase" id="RU003616"/>
    </source>
</evidence>
<dbReference type="WBParaSite" id="PTRK_0001396000.1">
    <property type="protein sequence ID" value="PTRK_0001396000.1"/>
    <property type="gene ID" value="PTRK_0001396000"/>
</dbReference>
<dbReference type="GO" id="GO:0005634">
    <property type="term" value="C:nucleus"/>
    <property type="evidence" value="ECO:0007669"/>
    <property type="project" value="TreeGrafter"/>
</dbReference>
<dbReference type="CDD" id="cd06526">
    <property type="entry name" value="metazoan_ACD"/>
    <property type="match status" value="1"/>
</dbReference>
<dbReference type="PRINTS" id="PR00299">
    <property type="entry name" value="ACRYSTALLIN"/>
</dbReference>
<dbReference type="InterPro" id="IPR002068">
    <property type="entry name" value="A-crystallin/Hsp20_dom"/>
</dbReference>
<dbReference type="Proteomes" id="UP000038045">
    <property type="component" value="Unplaced"/>
</dbReference>
<evidence type="ECO:0000259" key="3">
    <source>
        <dbReference type="PROSITE" id="PS01031"/>
    </source>
</evidence>
<dbReference type="GO" id="GO:0005737">
    <property type="term" value="C:cytoplasm"/>
    <property type="evidence" value="ECO:0007669"/>
    <property type="project" value="TreeGrafter"/>
</dbReference>
<dbReference type="Gene3D" id="2.60.40.790">
    <property type="match status" value="1"/>
</dbReference>